<reference evidence="1" key="2">
    <citation type="journal article" date="2015" name="Fish Shellfish Immunol.">
        <title>Early steps in the European eel (Anguilla anguilla)-Vibrio vulnificus interaction in the gills: Role of the RtxA13 toxin.</title>
        <authorList>
            <person name="Callol A."/>
            <person name="Pajuelo D."/>
            <person name="Ebbesson L."/>
            <person name="Teles M."/>
            <person name="MacKenzie S."/>
            <person name="Amaro C."/>
        </authorList>
    </citation>
    <scope>NUCLEOTIDE SEQUENCE</scope>
</reference>
<accession>A0A0E9QZ28</accession>
<sequence length="26" mass="3273">MNRFVCSREFVKRLKPAFEVYFRTTF</sequence>
<dbReference type="AlphaFoldDB" id="A0A0E9QZ28"/>
<reference evidence="1" key="1">
    <citation type="submission" date="2014-11" db="EMBL/GenBank/DDBJ databases">
        <authorList>
            <person name="Amaro Gonzalez C."/>
        </authorList>
    </citation>
    <scope>NUCLEOTIDE SEQUENCE</scope>
</reference>
<dbReference type="EMBL" id="GBXM01086371">
    <property type="protein sequence ID" value="JAH22206.1"/>
    <property type="molecule type" value="Transcribed_RNA"/>
</dbReference>
<evidence type="ECO:0000313" key="1">
    <source>
        <dbReference type="EMBL" id="JAH22206.1"/>
    </source>
</evidence>
<protein>
    <submittedName>
        <fullName evidence="1">Uncharacterized protein</fullName>
    </submittedName>
</protein>
<proteinExistence type="predicted"/>
<organism evidence="1">
    <name type="scientific">Anguilla anguilla</name>
    <name type="common">European freshwater eel</name>
    <name type="synonym">Muraena anguilla</name>
    <dbReference type="NCBI Taxonomy" id="7936"/>
    <lineage>
        <taxon>Eukaryota</taxon>
        <taxon>Metazoa</taxon>
        <taxon>Chordata</taxon>
        <taxon>Craniata</taxon>
        <taxon>Vertebrata</taxon>
        <taxon>Euteleostomi</taxon>
        <taxon>Actinopterygii</taxon>
        <taxon>Neopterygii</taxon>
        <taxon>Teleostei</taxon>
        <taxon>Anguilliformes</taxon>
        <taxon>Anguillidae</taxon>
        <taxon>Anguilla</taxon>
    </lineage>
</organism>
<name>A0A0E9QZ28_ANGAN</name>